<reference evidence="1" key="1">
    <citation type="submission" date="2021-03" db="EMBL/GenBank/DDBJ databases">
        <title>Legionella lytica PCM 2298.</title>
        <authorList>
            <person name="Koper P."/>
        </authorList>
    </citation>
    <scope>NUCLEOTIDE SEQUENCE</scope>
    <source>
        <strain evidence="1">PCM 2298</strain>
    </source>
</reference>
<evidence type="ECO:0000313" key="1">
    <source>
        <dbReference type="EMBL" id="USQ14450.1"/>
    </source>
</evidence>
<gene>
    <name evidence="1" type="ORF">J2N86_03770</name>
</gene>
<accession>A0ABY4YB52</accession>
<dbReference type="Proteomes" id="UP001057474">
    <property type="component" value="Chromosome"/>
</dbReference>
<dbReference type="EMBL" id="CP071527">
    <property type="protein sequence ID" value="USQ14450.1"/>
    <property type="molecule type" value="Genomic_DNA"/>
</dbReference>
<evidence type="ECO:0000313" key="2">
    <source>
        <dbReference type="Proteomes" id="UP001057474"/>
    </source>
</evidence>
<sequence length="230" mass="25363">MRNFAGTLTNATGNLVDFYNLGGLVAQRTKESLWGLWTYYSWRELAIRASLLTATVLCAAVAANTCENEQCSSLLRGAGGAAAGFFVGHAVVMVPTLKRRLKLKNDAYAFQDQTRELLVSLKTADATNSVQIEAIVEHVSQFCSYLKNVSLPVTKRGDAVLNLLKIKRVSGAAYEQLNDLVTALEGCEEHERAQLLEDAQRFWGQDHPSLFNELTNKKDDANVTYSGPRM</sequence>
<protein>
    <recommendedName>
        <fullName evidence="3">Transmembrane protein</fullName>
    </recommendedName>
</protein>
<dbReference type="RefSeq" id="WP_252581070.1">
    <property type="nucleotide sequence ID" value="NZ_CP071527.1"/>
</dbReference>
<name>A0ABY4YB52_9GAMM</name>
<proteinExistence type="predicted"/>
<evidence type="ECO:0008006" key="3">
    <source>
        <dbReference type="Google" id="ProtNLM"/>
    </source>
</evidence>
<keyword evidence="2" id="KW-1185">Reference proteome</keyword>
<organism evidence="1 2">
    <name type="scientific">Legionella lytica</name>
    <dbReference type="NCBI Taxonomy" id="96232"/>
    <lineage>
        <taxon>Bacteria</taxon>
        <taxon>Pseudomonadati</taxon>
        <taxon>Pseudomonadota</taxon>
        <taxon>Gammaproteobacteria</taxon>
        <taxon>Legionellales</taxon>
        <taxon>Legionellaceae</taxon>
        <taxon>Legionella</taxon>
    </lineage>
</organism>